<evidence type="ECO:0000313" key="4">
    <source>
        <dbReference type="EMBL" id="ARQ01828.1"/>
    </source>
</evidence>
<proteinExistence type="inferred from homology"/>
<dbReference type="RefSeq" id="WP_086090222.1">
    <property type="nucleotide sequence ID" value="NZ_CP021112.1"/>
</dbReference>
<accession>A0A1W6ZX26</accession>
<dbReference type="InterPro" id="IPR029063">
    <property type="entry name" value="SAM-dependent_MTases_sf"/>
</dbReference>
<dbReference type="KEGG" id="psin:CAK95_24055"/>
<protein>
    <recommendedName>
        <fullName evidence="2">Protein-L-isoaspartate O-methyltransferase</fullName>
    </recommendedName>
    <alternativeName>
        <fullName evidence="3">Protein L-isoaspartyl methyltransferase</fullName>
    </alternativeName>
</protein>
<dbReference type="AlphaFoldDB" id="A0A1W6ZX26"/>
<evidence type="ECO:0000256" key="2">
    <source>
        <dbReference type="ARBA" id="ARBA00013346"/>
    </source>
</evidence>
<dbReference type="STRING" id="1235591.CAK95_24055"/>
<gene>
    <name evidence="4" type="ORF">CAK95_24055</name>
</gene>
<keyword evidence="5" id="KW-1185">Reference proteome</keyword>
<dbReference type="Proteomes" id="UP000194137">
    <property type="component" value="Chromosome"/>
</dbReference>
<dbReference type="GO" id="GO:0004719">
    <property type="term" value="F:protein-L-isoaspartate (D-aspartate) O-methyltransferase activity"/>
    <property type="evidence" value="ECO:0007669"/>
    <property type="project" value="InterPro"/>
</dbReference>
<evidence type="ECO:0000313" key="5">
    <source>
        <dbReference type="Proteomes" id="UP000194137"/>
    </source>
</evidence>
<dbReference type="PANTHER" id="PTHR11579">
    <property type="entry name" value="PROTEIN-L-ISOASPARTATE O-METHYLTRANSFERASE"/>
    <property type="match status" value="1"/>
</dbReference>
<dbReference type="OrthoDB" id="9798496at2"/>
<dbReference type="InterPro" id="IPR000682">
    <property type="entry name" value="PCMT"/>
</dbReference>
<dbReference type="Gene3D" id="3.40.50.150">
    <property type="entry name" value="Vaccinia Virus protein VP39"/>
    <property type="match status" value="1"/>
</dbReference>
<dbReference type="PANTHER" id="PTHR11579:SF18">
    <property type="entry name" value="PROTEIN-L-ISOASPARTATE O-METHYLTRANSFERASE"/>
    <property type="match status" value="1"/>
</dbReference>
<evidence type="ECO:0000256" key="1">
    <source>
        <dbReference type="ARBA" id="ARBA00005369"/>
    </source>
</evidence>
<dbReference type="CDD" id="cd02440">
    <property type="entry name" value="AdoMet_MTases"/>
    <property type="match status" value="1"/>
</dbReference>
<evidence type="ECO:0000256" key="3">
    <source>
        <dbReference type="ARBA" id="ARBA00030757"/>
    </source>
</evidence>
<dbReference type="Pfam" id="PF01135">
    <property type="entry name" value="PCMT"/>
    <property type="match status" value="1"/>
</dbReference>
<comment type="similarity">
    <text evidence="1">Belongs to the methyltransferase superfamily. L-isoaspartyl/D-aspartyl protein methyltransferase family.</text>
</comment>
<dbReference type="SUPFAM" id="SSF53335">
    <property type="entry name" value="S-adenosyl-L-methionine-dependent methyltransferases"/>
    <property type="match status" value="1"/>
</dbReference>
<sequence>MADFAALRRTMVDTQVRTADVTDRPLIHAMLETPRELFVPKSSSGLAYLDLDLPVGGEGRRMLKPMVLAKMLQALNIAPEDRALDVGCATGYAAALLSQLAASVVALEQDEALFHAAKTTLAQTGNIEIVQGILVDGYPKAAPYDVILVEGCIGVEPEKLCQQLADGGRLVCISGTGPATKATLYQRDLDDMTSQAIFDASGASLPGFAKPAAFVF</sequence>
<name>A0A1W6ZX26_9HYPH</name>
<reference evidence="4 5" key="1">
    <citation type="submission" date="2017-05" db="EMBL/GenBank/DDBJ databases">
        <title>Full genome sequence of Pseudorhodoplanes sinuspersici.</title>
        <authorList>
            <person name="Dastgheib S.M.M."/>
            <person name="Shavandi M."/>
            <person name="Tirandaz H."/>
        </authorList>
    </citation>
    <scope>NUCLEOTIDE SEQUENCE [LARGE SCALE GENOMIC DNA]</scope>
    <source>
        <strain evidence="4 5">RIPI110</strain>
    </source>
</reference>
<dbReference type="GO" id="GO:0005737">
    <property type="term" value="C:cytoplasm"/>
    <property type="evidence" value="ECO:0007669"/>
    <property type="project" value="TreeGrafter"/>
</dbReference>
<organism evidence="4 5">
    <name type="scientific">Pseudorhodoplanes sinuspersici</name>
    <dbReference type="NCBI Taxonomy" id="1235591"/>
    <lineage>
        <taxon>Bacteria</taxon>
        <taxon>Pseudomonadati</taxon>
        <taxon>Pseudomonadota</taxon>
        <taxon>Alphaproteobacteria</taxon>
        <taxon>Hyphomicrobiales</taxon>
        <taxon>Pseudorhodoplanes</taxon>
    </lineage>
</organism>
<dbReference type="EMBL" id="CP021112">
    <property type="protein sequence ID" value="ARQ01828.1"/>
    <property type="molecule type" value="Genomic_DNA"/>
</dbReference>